<sequence>MPDDADPWHADSGVLVTVDLSGIQEFIYEGRRLLDAIGRSVMVADLTDTDPANPDGIGHLLTGLGPRTVLRDAGGALTVAFAAPEDARTFTAHYTRYLHDVSDLFRPVVAHVAFGPDQPTAPTLAAAEDELQHELSQVHQERAAAHTPVLGYGVTALCDVTGRPAETVDHLRGRSDRHERVARDVVHARYRGRRWHKATVGSLLDGAEPDLGGRALDLPMSVEHLGRELGDISQQAVIHLDFNDLGTALRNYRHELSRNGADHLTGLRTVSDQIADLTHGLAKAMITAVANRLQLDETRNPILRGTGAGSVLHPHTHRRRGVRVPVRPIVVAGDDLTVVCDARLAWSLTRFAFAWLDSTPHTHLLTNGDPRRPMAARTAWPWGRTAGLSGTSTETGVPTVKAGIAVQPVGSPLLAAYDISDELCTLAKQHRTAEGATDEHAVAWSRDFDTPERVVRRLTGRHSATGESLNAQPMLGSEFREFLTTCFAPDEPTSLRSTVWADHRSWLLSDLRKLLLDGGMLRPELTRREQLGLPTALPGVRPDSEPDAPTRARLLAALDLLDTHLDIDLAPTVHHEGSTA</sequence>
<dbReference type="EMBL" id="JACHJT010000001">
    <property type="protein sequence ID" value="MBB4933295.1"/>
    <property type="molecule type" value="Genomic_DNA"/>
</dbReference>
<evidence type="ECO:0000313" key="2">
    <source>
        <dbReference type="Proteomes" id="UP000523007"/>
    </source>
</evidence>
<reference evidence="1 2" key="1">
    <citation type="submission" date="2020-08" db="EMBL/GenBank/DDBJ databases">
        <title>Sequencing the genomes of 1000 actinobacteria strains.</title>
        <authorList>
            <person name="Klenk H.-P."/>
        </authorList>
    </citation>
    <scope>NUCLEOTIDE SEQUENCE [LARGE SCALE GENOMIC DNA]</scope>
    <source>
        <strain evidence="1 2">DSM 102030</strain>
    </source>
</reference>
<dbReference type="Proteomes" id="UP000523007">
    <property type="component" value="Unassembled WGS sequence"/>
</dbReference>
<name>A0A7W7RJW1_9ACTN</name>
<dbReference type="Gene3D" id="3.30.70.270">
    <property type="match status" value="1"/>
</dbReference>
<gene>
    <name evidence="1" type="ORF">F4561_004115</name>
</gene>
<organism evidence="1 2">
    <name type="scientific">Lipingzhangella halophila</name>
    <dbReference type="NCBI Taxonomy" id="1783352"/>
    <lineage>
        <taxon>Bacteria</taxon>
        <taxon>Bacillati</taxon>
        <taxon>Actinomycetota</taxon>
        <taxon>Actinomycetes</taxon>
        <taxon>Streptosporangiales</taxon>
        <taxon>Nocardiopsidaceae</taxon>
        <taxon>Lipingzhangella</taxon>
    </lineage>
</organism>
<proteinExistence type="predicted"/>
<keyword evidence="2" id="KW-1185">Reference proteome</keyword>
<dbReference type="InterPro" id="IPR043128">
    <property type="entry name" value="Rev_trsase/Diguanyl_cyclase"/>
</dbReference>
<dbReference type="RefSeq" id="WP_184580926.1">
    <property type="nucleotide sequence ID" value="NZ_JACHJT010000001.1"/>
</dbReference>
<comment type="caution">
    <text evidence="1">The sequence shown here is derived from an EMBL/GenBank/DDBJ whole genome shotgun (WGS) entry which is preliminary data.</text>
</comment>
<evidence type="ECO:0000313" key="1">
    <source>
        <dbReference type="EMBL" id="MBB4933295.1"/>
    </source>
</evidence>
<protein>
    <submittedName>
        <fullName evidence="1">Uncharacterized protein</fullName>
    </submittedName>
</protein>
<dbReference type="AlphaFoldDB" id="A0A7W7RJW1"/>
<accession>A0A7W7RJW1</accession>